<feature type="compositionally biased region" description="Low complexity" evidence="1">
    <location>
        <begin position="60"/>
        <end position="71"/>
    </location>
</feature>
<dbReference type="OrthoDB" id="7479701at2759"/>
<evidence type="ECO:0000256" key="1">
    <source>
        <dbReference type="SAM" id="MobiDB-lite"/>
    </source>
</evidence>
<evidence type="ECO:0000313" key="2">
    <source>
        <dbReference type="EMBL" id="CAD0204626.1"/>
    </source>
</evidence>
<organism evidence="2 3">
    <name type="scientific">Chrysodeixis includens</name>
    <name type="common">Soybean looper</name>
    <name type="synonym">Pseudoplusia includens</name>
    <dbReference type="NCBI Taxonomy" id="689277"/>
    <lineage>
        <taxon>Eukaryota</taxon>
        <taxon>Metazoa</taxon>
        <taxon>Ecdysozoa</taxon>
        <taxon>Arthropoda</taxon>
        <taxon>Hexapoda</taxon>
        <taxon>Insecta</taxon>
        <taxon>Pterygota</taxon>
        <taxon>Neoptera</taxon>
        <taxon>Endopterygota</taxon>
        <taxon>Lepidoptera</taxon>
        <taxon>Glossata</taxon>
        <taxon>Ditrysia</taxon>
        <taxon>Noctuoidea</taxon>
        <taxon>Noctuidae</taxon>
        <taxon>Plusiinae</taxon>
        <taxon>Chrysodeixis</taxon>
    </lineage>
</organism>
<reference evidence="2" key="1">
    <citation type="submission" date="2021-12" db="EMBL/GenBank/DDBJ databases">
        <authorList>
            <person name="King R."/>
        </authorList>
    </citation>
    <scope>NUCLEOTIDE SEQUENCE</scope>
</reference>
<evidence type="ECO:0000313" key="3">
    <source>
        <dbReference type="Proteomes" id="UP001154114"/>
    </source>
</evidence>
<dbReference type="EMBL" id="LR824024">
    <property type="protein sequence ID" value="CAD0204626.1"/>
    <property type="molecule type" value="Genomic_DNA"/>
</dbReference>
<feature type="region of interest" description="Disordered" evidence="1">
    <location>
        <begin position="21"/>
        <end position="71"/>
    </location>
</feature>
<name>A0A9N8KVQ2_CHRIL</name>
<keyword evidence="3" id="KW-1185">Reference proteome</keyword>
<dbReference type="Proteomes" id="UP001154114">
    <property type="component" value="Chromosome 21"/>
</dbReference>
<proteinExistence type="predicted"/>
<dbReference type="AlphaFoldDB" id="A0A9N8KVQ2"/>
<protein>
    <submittedName>
        <fullName evidence="2">Uncharacterized protein</fullName>
    </submittedName>
</protein>
<sequence length="109" mass="11084">MKTSSASSLPGRSSSNVTILSRALLAAPTGPMPGPAPPPAPPGPAPLGSVGGRSGARLRSPNAASSYSSPAAPLRLNSLRLRGTKYSTHLSAWPADRRAGVFLWKLSSP</sequence>
<accession>A0A9N8KVQ2</accession>
<gene>
    <name evidence="2" type="ORF">CINC_LOCUS6934</name>
</gene>
<feature type="compositionally biased region" description="Pro residues" evidence="1">
    <location>
        <begin position="30"/>
        <end position="45"/>
    </location>
</feature>